<evidence type="ECO:0000313" key="1">
    <source>
        <dbReference type="EMBL" id="MBW88421.1"/>
    </source>
</evidence>
<organism evidence="1">
    <name type="scientific">Rhizophora mucronata</name>
    <name type="common">Asiatic mangrove</name>
    <dbReference type="NCBI Taxonomy" id="61149"/>
    <lineage>
        <taxon>Eukaryota</taxon>
        <taxon>Viridiplantae</taxon>
        <taxon>Streptophyta</taxon>
        <taxon>Embryophyta</taxon>
        <taxon>Tracheophyta</taxon>
        <taxon>Spermatophyta</taxon>
        <taxon>Magnoliopsida</taxon>
        <taxon>eudicotyledons</taxon>
        <taxon>Gunneridae</taxon>
        <taxon>Pentapetalae</taxon>
        <taxon>rosids</taxon>
        <taxon>fabids</taxon>
        <taxon>Malpighiales</taxon>
        <taxon>Rhizophoraceae</taxon>
        <taxon>Rhizophora</taxon>
    </lineage>
</organism>
<protein>
    <submittedName>
        <fullName evidence="1">Uncharacterized protein</fullName>
    </submittedName>
</protein>
<dbReference type="EMBL" id="GGEC01007938">
    <property type="protein sequence ID" value="MBW88421.1"/>
    <property type="molecule type" value="Transcribed_RNA"/>
</dbReference>
<sequence>MQEAKHHGQTQQCSIVNKHNIHIHLIKVGYTLLSLYQSLKASTLETKYKSFHYHHTNAANIVH</sequence>
<accession>A0A2P2J4K7</accession>
<reference evidence="1" key="1">
    <citation type="submission" date="2018-02" db="EMBL/GenBank/DDBJ databases">
        <title>Rhizophora mucronata_Transcriptome.</title>
        <authorList>
            <person name="Meera S.P."/>
            <person name="Sreeshan A."/>
            <person name="Augustine A."/>
        </authorList>
    </citation>
    <scope>NUCLEOTIDE SEQUENCE</scope>
    <source>
        <tissue evidence="1">Leaf</tissue>
    </source>
</reference>
<name>A0A2P2J4K7_RHIMU</name>
<proteinExistence type="predicted"/>
<dbReference type="AlphaFoldDB" id="A0A2P2J4K7"/>